<evidence type="ECO:0000313" key="2">
    <source>
        <dbReference type="EMBL" id="OMH83208.1"/>
    </source>
</evidence>
<dbReference type="InterPro" id="IPR029062">
    <property type="entry name" value="Class_I_gatase-like"/>
</dbReference>
<keyword evidence="4" id="KW-1185">Reference proteome</keyword>
<dbReference type="EMBL" id="LSSK01000071">
    <property type="protein sequence ID" value="OMH85591.1"/>
    <property type="molecule type" value="Genomic_DNA"/>
</dbReference>
<dbReference type="PANTHER" id="PTHR12835:SF5">
    <property type="entry name" value="BIOTIN--PROTEIN LIGASE"/>
    <property type="match status" value="1"/>
</dbReference>
<gene>
    <name evidence="2" type="ORF">AX774_g3283</name>
    <name evidence="3" type="ORF">AX774_g879</name>
</gene>
<dbReference type="EMBL" id="LSSK01000477">
    <property type="protein sequence ID" value="OMH83208.1"/>
    <property type="molecule type" value="Genomic_DNA"/>
</dbReference>
<evidence type="ECO:0000313" key="3">
    <source>
        <dbReference type="EMBL" id="OMH85591.1"/>
    </source>
</evidence>
<accession>A0A1R1PQH3</accession>
<dbReference type="Pfam" id="PF09825">
    <property type="entry name" value="BPL_N"/>
    <property type="match status" value="1"/>
</dbReference>
<dbReference type="AlphaFoldDB" id="A0A1R1PQH3"/>
<dbReference type="Proteomes" id="UP000188320">
    <property type="component" value="Unassembled WGS sequence"/>
</dbReference>
<comment type="caution">
    <text evidence="2">The sequence shown here is derived from an EMBL/GenBank/DDBJ whole genome shotgun (WGS) entry which is preliminary data.</text>
</comment>
<dbReference type="GO" id="GO:0005737">
    <property type="term" value="C:cytoplasm"/>
    <property type="evidence" value="ECO:0007669"/>
    <property type="project" value="TreeGrafter"/>
</dbReference>
<protein>
    <submittedName>
        <fullName evidence="2">Biotin-protein ligase</fullName>
    </submittedName>
</protein>
<dbReference type="PANTHER" id="PTHR12835">
    <property type="entry name" value="BIOTIN PROTEIN LIGASE"/>
    <property type="match status" value="1"/>
</dbReference>
<feature type="domain" description="Biotin-protein ligase N-terminal" evidence="1">
    <location>
        <begin position="4"/>
        <end position="285"/>
    </location>
</feature>
<keyword evidence="2" id="KW-0436">Ligase</keyword>
<reference evidence="4" key="1">
    <citation type="submission" date="2017-01" db="EMBL/GenBank/DDBJ databases">
        <authorList>
            <person name="Wang Y."/>
            <person name="White M."/>
            <person name="Kvist S."/>
            <person name="Moncalvo J.-M."/>
        </authorList>
    </citation>
    <scope>NUCLEOTIDE SEQUENCE [LARGE SCALE GENOMIC DNA]</scope>
    <source>
        <strain evidence="4">COL-18-3</strain>
    </source>
</reference>
<evidence type="ECO:0000313" key="4">
    <source>
        <dbReference type="Proteomes" id="UP000188320"/>
    </source>
</evidence>
<dbReference type="OrthoDB" id="10250105at2759"/>
<dbReference type="CDD" id="cd03144">
    <property type="entry name" value="GATase1_ScBLP_like"/>
    <property type="match status" value="1"/>
</dbReference>
<reference evidence="2" key="2">
    <citation type="submission" date="2017-01" db="EMBL/GenBank/DDBJ databases">
        <authorList>
            <person name="Mah S.A."/>
            <person name="Swanson W.J."/>
            <person name="Moy G.W."/>
            <person name="Vacquier V.D."/>
        </authorList>
    </citation>
    <scope>NUCLEOTIDE SEQUENCE [LARGE SCALE GENOMIC DNA]</scope>
    <source>
        <strain evidence="2">COL-18-3</strain>
    </source>
</reference>
<sequence>MGKINILVYGNHGISNLSLSQTVDMFKQKYRNRYALLVVDSIQLANEPWEDSTALLAIPGGQDLEYLKHLGGLANNKIKQYVEQGGKVLGICAGAYYFSSTCVFEPNSELEVIGDRPLKFFPGECRGAAYPGFRYNSEVGARAVKMRLNTEVLTPNLASKEYIESLKSPFLYYNGGGYFVGAGDTKYDVTGGTRNEVQVLAWYPNDVFDPYNRDKVVENAPSMILCRVGKGLALLSGVHFEVSYSAFSIHRHSLPEHVLHDLKKSQQDRLKLLDLIFYHLGLQESWLPDGTKPVKIENDLAITPSYIVPIKNVSVTEVANFTYKMRSLSSNGLIRDSFDNIKFDILEQLEAKEQQARPENQDQNLDSQDARGDKRPIELYFCNYGTSSLDHKKLKFDLSLFKNHMNMNKTTHFGSWVIYTDITTSTQTFLEK</sequence>
<proteinExistence type="predicted"/>
<dbReference type="InterPro" id="IPR019197">
    <property type="entry name" value="Biotin-prot_ligase_N"/>
</dbReference>
<dbReference type="SUPFAM" id="SSF52317">
    <property type="entry name" value="Class I glutamine amidotransferase-like"/>
    <property type="match status" value="2"/>
</dbReference>
<organism evidence="2 4">
    <name type="scientific">Zancudomyces culisetae</name>
    <name type="common">Gut fungus</name>
    <name type="synonym">Smittium culisetae</name>
    <dbReference type="NCBI Taxonomy" id="1213189"/>
    <lineage>
        <taxon>Eukaryota</taxon>
        <taxon>Fungi</taxon>
        <taxon>Fungi incertae sedis</taxon>
        <taxon>Zoopagomycota</taxon>
        <taxon>Kickxellomycotina</taxon>
        <taxon>Harpellomycetes</taxon>
        <taxon>Harpellales</taxon>
        <taxon>Legeriomycetaceae</taxon>
        <taxon>Zancudomyces</taxon>
    </lineage>
</organism>
<evidence type="ECO:0000259" key="1">
    <source>
        <dbReference type="Pfam" id="PF09825"/>
    </source>
</evidence>
<dbReference type="GO" id="GO:0004077">
    <property type="term" value="F:biotin--[biotin carboxyl-carrier protein] ligase activity"/>
    <property type="evidence" value="ECO:0007669"/>
    <property type="project" value="TreeGrafter"/>
</dbReference>
<name>A0A1R1PQH3_ZANCU</name>